<evidence type="ECO:0000259" key="3">
    <source>
        <dbReference type="Pfam" id="PF17936"/>
    </source>
</evidence>
<evidence type="ECO:0000313" key="5">
    <source>
        <dbReference type="EMBL" id="SFS65119.1"/>
    </source>
</evidence>
<feature type="compositionally biased region" description="Gly residues" evidence="1">
    <location>
        <begin position="1318"/>
        <end position="1335"/>
    </location>
</feature>
<evidence type="ECO:0000256" key="1">
    <source>
        <dbReference type="SAM" id="MobiDB-lite"/>
    </source>
</evidence>
<feature type="compositionally biased region" description="Low complexity" evidence="1">
    <location>
        <begin position="854"/>
        <end position="867"/>
    </location>
</feature>
<feature type="compositionally biased region" description="Polar residues" evidence="1">
    <location>
        <begin position="665"/>
        <end position="681"/>
    </location>
</feature>
<sequence>MELNLSAAGIASINAAIGHSATTTDSTGDPRAHAESANLDANALGIPLAVASDEASSDNATPTDSYTTGFGTISVPGVLSTGAINGSGSTNWAGDAACVPDGTPIAQSRTDLANATLGLTLAGVGLELLSLGALQTSGQTTLDAGSVVSSSSGNLSSLSLLNKLVQVEVLSNPTLTATSDGTTGQITANDYSVAVTIAGQRTVLRAGQEIPIRLNIGVLSTDLTLSVGQLVNNSSGPTASGSMTFLRLAGSVNGPLGVNLANVNMGLLPLSATATAPPGGVECDRLDAPAITSPSNGDITSETPTITGTGVPGATVTVTEGGTTIGTATVGPDGTWSLTPEQPFPPGEHTIQATQALGDAQSDPSNSVTFTVPDTVPPDPPVIQSPAPGDLTGDSTPTVSGTAEPGSTVIVTDDQGNQVGTTTADVDGNWTVEVAQPFPDGPHTITATATDAAGNTSQPSDPVTFTVDTTPPGAPTITGPGNGSLTGDSTPTVSGTAEPGSTVTVTDDQGNELGTTTADADGNWVVEVGQPLLDGPHTITATATDTAGNTSQPSDPVTFTVDTTPPGAPAITGPADGSAVGDNTPTITGTGEPGATVEVTVDGTVIGTTTVNNDGTWTLDVPQALVDGPHTVTATQTDLVGNASPASSETTFTLDTAVEPPVISEPTNGSATGDSTPTISGTGEPGATVTVTTADGTQLGTATVGPDGTWSFDVQTPLPDGQHTITATQTDQAGNTSADSSSVIFAVDTTADPPVITSPADGSTTGDNTPTITGTGEPGSTVAVTVDGTSVGTATVGPDGTWHLDVPTAFPDGRHTVEATQTDPVGNTSAPASSTFAVDTTAPQPPVITGPSDGATTGDNTPTITGTAEPGSTVTVTDAFGNQLGTATADEQGNWSVPVETALADGSHTITATATDPVGNVSGPSAEVTFTVDTTMPEAPVIQSPADGATIGDATPTVSGTGEPGATVQVSIDGSPVGTAQVGEDGTWSLDPTTPLAEGRHVVTATQTDGAGNTSPVGSNAFTVDLTAPAPPVIASPTSGEVVSGPPTFSGTGEPGATVEVVVDGESIGTTIVGEDGTWSLVSQRDLGDGEHTATATQTDPAGNRSAPSPELVFTTDSTAPAPPSITGPADGTVTNDNTPTISGRAEPGSSVVITDSAGVVVGTTQVDANGNWSFTPEAPLDDGSYTFTATATDAAGNVSAESEPVTILVDTVAPPTPVITSPADGSTVETSRPVIEGEGEPGATVEVTVDGQLVGTAEVGEDGRWRLELTDPLGNGRHTVSVVQVDEAGNRSTPDSMTFEVNAPATDPPADQPPPDGGGDGDGGAGDGAPGGAPSGEADGDELAVTGTSLGTTLLSALAFLVLGGGLFLSTRRRHNRE</sequence>
<feature type="compositionally biased region" description="Pro residues" evidence="1">
    <location>
        <begin position="1307"/>
        <end position="1317"/>
    </location>
</feature>
<protein>
    <submittedName>
        <fullName evidence="5">Ig-like domain (Group 3)</fullName>
    </submittedName>
</protein>
<keyword evidence="2" id="KW-0812">Transmembrane</keyword>
<proteinExistence type="predicted"/>
<feature type="domain" description="Bacterial Ig-like" evidence="4">
    <location>
        <begin position="951"/>
        <end position="1025"/>
    </location>
</feature>
<feature type="domain" description="Bacterial Ig-like" evidence="4">
    <location>
        <begin position="391"/>
        <end position="469"/>
    </location>
</feature>
<feature type="domain" description="Bacterial Ig" evidence="3">
    <location>
        <begin position="1227"/>
        <end position="1299"/>
    </location>
</feature>
<evidence type="ECO:0000256" key="2">
    <source>
        <dbReference type="SAM" id="Phobius"/>
    </source>
</evidence>
<dbReference type="PANTHER" id="PTHR34677">
    <property type="match status" value="1"/>
</dbReference>
<feature type="region of interest" description="Disordered" evidence="1">
    <location>
        <begin position="1270"/>
        <end position="1345"/>
    </location>
</feature>
<dbReference type="Gene3D" id="2.60.40.10">
    <property type="entry name" value="Immunoglobulins"/>
    <property type="match status" value="11"/>
</dbReference>
<feature type="region of interest" description="Disordered" evidence="1">
    <location>
        <begin position="660"/>
        <end position="684"/>
    </location>
</feature>
<name>A0A1I6RK62_9PSEU</name>
<dbReference type="GO" id="GO:0005975">
    <property type="term" value="P:carbohydrate metabolic process"/>
    <property type="evidence" value="ECO:0007669"/>
    <property type="project" value="UniProtKB-ARBA"/>
</dbReference>
<feature type="region of interest" description="Disordered" evidence="1">
    <location>
        <begin position="291"/>
        <end position="347"/>
    </location>
</feature>
<keyword evidence="2" id="KW-0472">Membrane</keyword>
<reference evidence="6" key="1">
    <citation type="submission" date="2016-10" db="EMBL/GenBank/DDBJ databases">
        <authorList>
            <person name="Varghese N."/>
            <person name="Submissions S."/>
        </authorList>
    </citation>
    <scope>NUCLEOTIDE SEQUENCE [LARGE SCALE GENOMIC DNA]</scope>
    <source>
        <strain evidence="6">DSM 44771</strain>
    </source>
</reference>
<feature type="domain" description="Bacterial Ig-like" evidence="4">
    <location>
        <begin position="1125"/>
        <end position="1212"/>
    </location>
</feature>
<dbReference type="RefSeq" id="WP_093416039.1">
    <property type="nucleotide sequence ID" value="NZ_FOZX01000003.1"/>
</dbReference>
<feature type="domain" description="Bacterial Ig" evidence="3">
    <location>
        <begin position="673"/>
        <end position="740"/>
    </location>
</feature>
<feature type="domain" description="Bacterial Ig-like" evidence="4">
    <location>
        <begin position="580"/>
        <end position="656"/>
    </location>
</feature>
<keyword evidence="6" id="KW-1185">Reference proteome</keyword>
<dbReference type="OrthoDB" id="3699013at2"/>
<feature type="domain" description="Bacterial Ig-like" evidence="4">
    <location>
        <begin position="850"/>
        <end position="934"/>
    </location>
</feature>
<dbReference type="EMBL" id="FOZX01000003">
    <property type="protein sequence ID" value="SFS65119.1"/>
    <property type="molecule type" value="Genomic_DNA"/>
</dbReference>
<dbReference type="InterPro" id="IPR041498">
    <property type="entry name" value="Big_6"/>
</dbReference>
<feature type="region of interest" description="Disordered" evidence="1">
    <location>
        <begin position="817"/>
        <end position="872"/>
    </location>
</feature>
<organism evidence="5 6">
    <name type="scientific">Saccharopolyspora flava</name>
    <dbReference type="NCBI Taxonomy" id="95161"/>
    <lineage>
        <taxon>Bacteria</taxon>
        <taxon>Bacillati</taxon>
        <taxon>Actinomycetota</taxon>
        <taxon>Actinomycetes</taxon>
        <taxon>Pseudonocardiales</taxon>
        <taxon>Pseudonocardiaceae</taxon>
        <taxon>Saccharopolyspora</taxon>
    </lineage>
</organism>
<feature type="region of interest" description="Disordered" evidence="1">
    <location>
        <begin position="1088"/>
        <end position="1112"/>
    </location>
</feature>
<feature type="region of interest" description="Disordered" evidence="1">
    <location>
        <begin position="1036"/>
        <end position="1055"/>
    </location>
</feature>
<feature type="compositionally biased region" description="Low complexity" evidence="1">
    <location>
        <begin position="470"/>
        <end position="479"/>
    </location>
</feature>
<feature type="domain" description="Bacterial Ig" evidence="3">
    <location>
        <begin position="293"/>
        <end position="374"/>
    </location>
</feature>
<gene>
    <name evidence="5" type="ORF">SAMN05660874_02306</name>
</gene>
<dbReference type="PANTHER" id="PTHR34677:SF3">
    <property type="entry name" value="BACTERIAL IG-LIKE DOMAIN-CONTAINING PROTEIN"/>
    <property type="match status" value="1"/>
</dbReference>
<feature type="region of interest" description="Disordered" evidence="1">
    <location>
        <begin position="470"/>
        <end position="510"/>
    </location>
</feature>
<feature type="compositionally biased region" description="Low complexity" evidence="1">
    <location>
        <begin position="302"/>
        <end position="331"/>
    </location>
</feature>
<dbReference type="InterPro" id="IPR044016">
    <property type="entry name" value="Big_13"/>
</dbReference>
<feature type="domain" description="Bacterial Ig-like" evidence="4">
    <location>
        <begin position="763"/>
        <end position="840"/>
    </location>
</feature>
<dbReference type="InterPro" id="IPR013783">
    <property type="entry name" value="Ig-like_fold"/>
</dbReference>
<keyword evidence="2" id="KW-1133">Transmembrane helix</keyword>
<feature type="compositionally biased region" description="Polar residues" evidence="1">
    <location>
        <begin position="292"/>
        <end position="301"/>
    </location>
</feature>
<dbReference type="NCBIfam" id="NF033510">
    <property type="entry name" value="Ca_tandemer"/>
    <property type="match status" value="11"/>
</dbReference>
<dbReference type="Proteomes" id="UP000198852">
    <property type="component" value="Unassembled WGS sequence"/>
</dbReference>
<feature type="compositionally biased region" description="Polar residues" evidence="1">
    <location>
        <begin position="485"/>
        <end position="510"/>
    </location>
</feature>
<dbReference type="Pfam" id="PF17936">
    <property type="entry name" value="Big_6"/>
    <property type="match status" value="3"/>
</dbReference>
<feature type="domain" description="Bacterial Ig-like" evidence="4">
    <location>
        <begin position="1047"/>
        <end position="1117"/>
    </location>
</feature>
<evidence type="ECO:0000259" key="4">
    <source>
        <dbReference type="Pfam" id="PF19077"/>
    </source>
</evidence>
<accession>A0A1I6RK62</accession>
<dbReference type="STRING" id="95161.SAMN05660874_02306"/>
<dbReference type="Pfam" id="PF19077">
    <property type="entry name" value="Big_13"/>
    <property type="match status" value="8"/>
</dbReference>
<feature type="region of interest" description="Disordered" evidence="1">
    <location>
        <begin position="372"/>
        <end position="418"/>
    </location>
</feature>
<feature type="transmembrane region" description="Helical" evidence="2">
    <location>
        <begin position="1351"/>
        <end position="1370"/>
    </location>
</feature>
<feature type="region of interest" description="Disordered" evidence="1">
    <location>
        <begin position="1217"/>
        <end position="1239"/>
    </location>
</feature>
<feature type="compositionally biased region" description="Polar residues" evidence="1">
    <location>
        <begin position="1036"/>
        <end position="1051"/>
    </location>
</feature>
<feature type="domain" description="Bacterial Ig-like" evidence="4">
    <location>
        <begin position="483"/>
        <end position="563"/>
    </location>
</feature>
<feature type="compositionally biased region" description="Low complexity" evidence="1">
    <location>
        <begin position="762"/>
        <end position="775"/>
    </location>
</feature>
<feature type="region of interest" description="Disordered" evidence="1">
    <location>
        <begin position="720"/>
        <end position="782"/>
    </location>
</feature>
<feature type="compositionally biased region" description="Polar residues" evidence="1">
    <location>
        <begin position="723"/>
        <end position="743"/>
    </location>
</feature>
<evidence type="ECO:0000313" key="6">
    <source>
        <dbReference type="Proteomes" id="UP000198852"/>
    </source>
</evidence>
<feature type="compositionally biased region" description="Polar residues" evidence="1">
    <location>
        <begin position="818"/>
        <end position="842"/>
    </location>
</feature>